<dbReference type="Gene3D" id="2.60.40.10">
    <property type="entry name" value="Immunoglobulins"/>
    <property type="match status" value="1"/>
</dbReference>
<dbReference type="SUPFAM" id="SSF81296">
    <property type="entry name" value="E set domains"/>
    <property type="match status" value="1"/>
</dbReference>
<protein>
    <recommendedName>
        <fullName evidence="2">AMP-activated protein kinase glycogen-binding domain-containing protein</fullName>
    </recommendedName>
</protein>
<gene>
    <name evidence="3" type="ORF">SI7747_18019788</name>
</gene>
<proteinExistence type="predicted"/>
<dbReference type="EMBL" id="CACRZD030000018">
    <property type="protein sequence ID" value="CAA6673371.1"/>
    <property type="molecule type" value="Genomic_DNA"/>
</dbReference>
<keyword evidence="1" id="KW-0175">Coiled coil</keyword>
<dbReference type="Proteomes" id="UP001189122">
    <property type="component" value="Unassembled WGS sequence"/>
</dbReference>
<feature type="coiled-coil region" evidence="1">
    <location>
        <begin position="88"/>
        <end position="115"/>
    </location>
</feature>
<dbReference type="PANTHER" id="PTHR47434:SF2">
    <property type="entry name" value="PROTEIN PTST HOMOLOG 3, CHLOROPLASTIC"/>
    <property type="match status" value="1"/>
</dbReference>
<dbReference type="Pfam" id="PF16561">
    <property type="entry name" value="AMPK1_CBM"/>
    <property type="match status" value="1"/>
</dbReference>
<accession>A0A7I8JUG1</accession>
<name>A0A7I8JUG1_SPIIN</name>
<dbReference type="InterPro" id="IPR014756">
    <property type="entry name" value="Ig_E-set"/>
</dbReference>
<dbReference type="GO" id="GO:0009507">
    <property type="term" value="C:chloroplast"/>
    <property type="evidence" value="ECO:0007669"/>
    <property type="project" value="UniProtKB-ARBA"/>
</dbReference>
<evidence type="ECO:0000313" key="4">
    <source>
        <dbReference type="Proteomes" id="UP001189122"/>
    </source>
</evidence>
<evidence type="ECO:0000313" key="3">
    <source>
        <dbReference type="EMBL" id="CAA2634374.1"/>
    </source>
</evidence>
<evidence type="ECO:0000256" key="1">
    <source>
        <dbReference type="SAM" id="Coils"/>
    </source>
</evidence>
<dbReference type="CDD" id="cd02859">
    <property type="entry name" value="E_set_AMPKbeta_like_N"/>
    <property type="match status" value="1"/>
</dbReference>
<dbReference type="InterPro" id="IPR032640">
    <property type="entry name" value="AMPK1_CBM"/>
</dbReference>
<feature type="domain" description="AMP-activated protein kinase glycogen-binding" evidence="2">
    <location>
        <begin position="115"/>
        <end position="207"/>
    </location>
</feature>
<dbReference type="PANTHER" id="PTHR47434">
    <property type="entry name" value="PROTEIN PTST HOMOLOG 3, CHLOROPLASTIC"/>
    <property type="match status" value="1"/>
</dbReference>
<organism evidence="3">
    <name type="scientific">Spirodela intermedia</name>
    <name type="common">Intermediate duckweed</name>
    <dbReference type="NCBI Taxonomy" id="51605"/>
    <lineage>
        <taxon>Eukaryota</taxon>
        <taxon>Viridiplantae</taxon>
        <taxon>Streptophyta</taxon>
        <taxon>Embryophyta</taxon>
        <taxon>Tracheophyta</taxon>
        <taxon>Spermatophyta</taxon>
        <taxon>Magnoliopsida</taxon>
        <taxon>Liliopsida</taxon>
        <taxon>Araceae</taxon>
        <taxon>Lemnoideae</taxon>
        <taxon>Spirodela</taxon>
    </lineage>
</organism>
<evidence type="ECO:0000259" key="2">
    <source>
        <dbReference type="Pfam" id="PF16561"/>
    </source>
</evidence>
<sequence length="215" mass="24272">MFPNCVMIIGKDLANIVRRRGHRVIANLLTNPTNGDIAPEIGSTDSKISSKASEEHFVGLRSRDQVIQYDMPGGFSLSVMQNKAHSELSKVQDIISTKNEELQAAEESLSGLKEVTLEYWGNGETVEVTGSFNGWQHRLKMDQQMPSKTVNPPGPREATLWSTVLWLYPGVYEIKFIVDGHWKIDPQREFVSKDNIVNNILRVDRDDDPAHRQTL</sequence>
<dbReference type="EMBL" id="LR743605">
    <property type="protein sequence ID" value="CAA2634374.1"/>
    <property type="molecule type" value="Genomic_DNA"/>
</dbReference>
<reference evidence="3 4" key="1">
    <citation type="submission" date="2019-12" db="EMBL/GenBank/DDBJ databases">
        <authorList>
            <person name="Scholz U."/>
            <person name="Mascher M."/>
            <person name="Fiebig A."/>
        </authorList>
    </citation>
    <scope>NUCLEOTIDE SEQUENCE</scope>
</reference>
<keyword evidence="4" id="KW-1185">Reference proteome</keyword>
<dbReference type="InterPro" id="IPR013783">
    <property type="entry name" value="Ig-like_fold"/>
</dbReference>
<dbReference type="AlphaFoldDB" id="A0A7I8JUG1"/>